<dbReference type="AlphaFoldDB" id="A0A2I0JV47"/>
<comment type="caution">
    <text evidence="1">The sequence shown here is derived from an EMBL/GenBank/DDBJ whole genome shotgun (WGS) entry which is preliminary data.</text>
</comment>
<evidence type="ECO:0000313" key="1">
    <source>
        <dbReference type="EMBL" id="PKI60197.1"/>
    </source>
</evidence>
<protein>
    <submittedName>
        <fullName evidence="1">Uncharacterized protein</fullName>
    </submittedName>
</protein>
<sequence length="74" mass="8378">MGRRLKQEELQLQLQTSTRMNDTYREGRERKGQGQSSVNCQVQSYRMGELSLATYPPVEVVGGATELPSLCYSH</sequence>
<accession>A0A2I0JV47</accession>
<proteinExistence type="predicted"/>
<organism evidence="1 2">
    <name type="scientific">Punica granatum</name>
    <name type="common">Pomegranate</name>
    <dbReference type="NCBI Taxonomy" id="22663"/>
    <lineage>
        <taxon>Eukaryota</taxon>
        <taxon>Viridiplantae</taxon>
        <taxon>Streptophyta</taxon>
        <taxon>Embryophyta</taxon>
        <taxon>Tracheophyta</taxon>
        <taxon>Spermatophyta</taxon>
        <taxon>Magnoliopsida</taxon>
        <taxon>eudicotyledons</taxon>
        <taxon>Gunneridae</taxon>
        <taxon>Pentapetalae</taxon>
        <taxon>rosids</taxon>
        <taxon>malvids</taxon>
        <taxon>Myrtales</taxon>
        <taxon>Lythraceae</taxon>
        <taxon>Punica</taxon>
    </lineage>
</organism>
<evidence type="ECO:0000313" key="2">
    <source>
        <dbReference type="Proteomes" id="UP000233551"/>
    </source>
</evidence>
<name>A0A2I0JV47_PUNGR</name>
<reference evidence="1 2" key="1">
    <citation type="submission" date="2017-11" db="EMBL/GenBank/DDBJ databases">
        <title>De-novo sequencing of pomegranate (Punica granatum L.) genome.</title>
        <authorList>
            <person name="Akparov Z."/>
            <person name="Amiraslanov A."/>
            <person name="Hajiyeva S."/>
            <person name="Abbasov M."/>
            <person name="Kaur K."/>
            <person name="Hamwieh A."/>
            <person name="Solovyev V."/>
            <person name="Salamov A."/>
            <person name="Braich B."/>
            <person name="Kosarev P."/>
            <person name="Mahmoud A."/>
            <person name="Hajiyev E."/>
            <person name="Babayeva S."/>
            <person name="Izzatullayeva V."/>
            <person name="Mammadov A."/>
            <person name="Mammadov A."/>
            <person name="Sharifova S."/>
            <person name="Ojaghi J."/>
            <person name="Eynullazada K."/>
            <person name="Bayramov B."/>
            <person name="Abdulazimova A."/>
            <person name="Shahmuradov I."/>
        </authorList>
    </citation>
    <scope>NUCLEOTIDE SEQUENCE [LARGE SCALE GENOMIC DNA]</scope>
    <source>
        <strain evidence="2">cv. AG2017</strain>
        <tissue evidence="1">Leaf</tissue>
    </source>
</reference>
<dbReference type="EMBL" id="PGOL01001181">
    <property type="protein sequence ID" value="PKI60197.1"/>
    <property type="molecule type" value="Genomic_DNA"/>
</dbReference>
<dbReference type="Proteomes" id="UP000233551">
    <property type="component" value="Unassembled WGS sequence"/>
</dbReference>
<gene>
    <name evidence="1" type="ORF">CRG98_019385</name>
</gene>
<keyword evidence="2" id="KW-1185">Reference proteome</keyword>